<feature type="transmembrane region" description="Helical" evidence="6">
    <location>
        <begin position="397"/>
        <end position="417"/>
    </location>
</feature>
<dbReference type="InterPro" id="IPR050833">
    <property type="entry name" value="Poly_Biosynth_Transport"/>
</dbReference>
<dbReference type="EMBL" id="VBWP01000001">
    <property type="protein sequence ID" value="TLG77446.1"/>
    <property type="molecule type" value="Genomic_DNA"/>
</dbReference>
<dbReference type="OrthoDB" id="8609648at2"/>
<evidence type="ECO:0000256" key="3">
    <source>
        <dbReference type="ARBA" id="ARBA00022692"/>
    </source>
</evidence>
<protein>
    <recommendedName>
        <fullName evidence="9">Polysaccharide biosynthesis protein C-terminal domain-containing protein</fullName>
    </recommendedName>
</protein>
<evidence type="ECO:0000313" key="8">
    <source>
        <dbReference type="Proteomes" id="UP000306912"/>
    </source>
</evidence>
<feature type="transmembrane region" description="Helical" evidence="6">
    <location>
        <begin position="94"/>
        <end position="113"/>
    </location>
</feature>
<dbReference type="PANTHER" id="PTHR30250:SF26">
    <property type="entry name" value="PSMA PROTEIN"/>
    <property type="match status" value="1"/>
</dbReference>
<evidence type="ECO:0008006" key="9">
    <source>
        <dbReference type="Google" id="ProtNLM"/>
    </source>
</evidence>
<keyword evidence="4 6" id="KW-1133">Transmembrane helix</keyword>
<dbReference type="FunCoup" id="A0A5R8QIA0">
    <property type="interactions" value="3"/>
</dbReference>
<dbReference type="GO" id="GO:0005886">
    <property type="term" value="C:plasma membrane"/>
    <property type="evidence" value="ECO:0007669"/>
    <property type="project" value="UniProtKB-SubCell"/>
</dbReference>
<feature type="transmembrane region" description="Helical" evidence="6">
    <location>
        <begin position="119"/>
        <end position="141"/>
    </location>
</feature>
<dbReference type="Proteomes" id="UP000306912">
    <property type="component" value="Unassembled WGS sequence"/>
</dbReference>
<feature type="transmembrane region" description="Helical" evidence="6">
    <location>
        <begin position="181"/>
        <end position="203"/>
    </location>
</feature>
<sequence>MRFKKTLLNYVGTLLPSLLVMVLSFVRTSVFASELGLGAGGVDALFGTVSGFIHLAEAGLGTAVITTLYRLVAANDHTKINQIMTGARYQMRRVGVLILFMGIAVGIFAPILVNENPFSFGYTYLIWGIYLLRSLIGYFYYSPGPIVRAHQNDYKMQVINMPIQVITVIVEIILMLNGADLVILTIAGMIVSVIQIALSRWYIKKLYPWFQWTSKDQMDLSTKDKTKDLFVHKLSQLVLTSTDTLMMSVFVSASAAGIFNLGYRKVFDAVTRYLQQILFAADSSLGNLYASETKEKKLQVLNEQMDITFFLGAVVIIPMYLLAQPFIFILIKETFDHLFLTVMIILTYYQVTRVAVGTAIDLHAMFKETKMAAIIEAIVNLVLSLILVQFLGVTGVLIGTLISLVVTNFWFYPYILYKQVFDMKPWRYFMKYFSLFGITVVAALIWQFILMPVFITPWNSLNTLGSWFIGATIITAINGVAFLVLFWFGSQGFRTFIGRFLNLAKEAKNRVKS</sequence>
<reference evidence="7 8" key="1">
    <citation type="submission" date="2019-05" db="EMBL/GenBank/DDBJ databases">
        <title>Culicoidintestinum kansasii gen. nov., sp. nov. from the gastrointestinal tract of the biting midge, Culicoides sonorensis.</title>
        <authorList>
            <person name="Neupane S."/>
            <person name="Ghosh A."/>
            <person name="Gunther S."/>
            <person name="Martin K."/>
            <person name="Zurek L."/>
        </authorList>
    </citation>
    <scope>NUCLEOTIDE SEQUENCE [LARGE SCALE GENOMIC DNA]</scope>
    <source>
        <strain evidence="7 8">CS-1</strain>
    </source>
</reference>
<feature type="transmembrane region" description="Helical" evidence="6">
    <location>
        <begin position="52"/>
        <end position="73"/>
    </location>
</feature>
<gene>
    <name evidence="7" type="ORF">FEZ08_02160</name>
</gene>
<dbReference type="AlphaFoldDB" id="A0A5R8QIA0"/>
<feature type="transmembrane region" description="Helical" evidence="6">
    <location>
        <begin position="307"/>
        <end position="331"/>
    </location>
</feature>
<keyword evidence="3 6" id="KW-0812">Transmembrane</keyword>
<evidence type="ECO:0000256" key="2">
    <source>
        <dbReference type="ARBA" id="ARBA00022475"/>
    </source>
</evidence>
<keyword evidence="8" id="KW-1185">Reference proteome</keyword>
<evidence type="ECO:0000256" key="6">
    <source>
        <dbReference type="SAM" id="Phobius"/>
    </source>
</evidence>
<feature type="transmembrane region" description="Helical" evidence="6">
    <location>
        <begin position="429"/>
        <end position="455"/>
    </location>
</feature>
<dbReference type="PANTHER" id="PTHR30250">
    <property type="entry name" value="PST FAMILY PREDICTED COLANIC ACID TRANSPORTER"/>
    <property type="match status" value="1"/>
</dbReference>
<evidence type="ECO:0000256" key="5">
    <source>
        <dbReference type="ARBA" id="ARBA00023136"/>
    </source>
</evidence>
<feature type="transmembrane region" description="Helical" evidence="6">
    <location>
        <begin position="467"/>
        <end position="489"/>
    </location>
</feature>
<name>A0A5R8QIA0_9FIRM</name>
<keyword evidence="2" id="KW-1003">Cell membrane</keyword>
<accession>A0A5R8QIA0</accession>
<feature type="transmembrane region" description="Helical" evidence="6">
    <location>
        <begin position="337"/>
        <end position="360"/>
    </location>
</feature>
<evidence type="ECO:0000256" key="4">
    <source>
        <dbReference type="ARBA" id="ARBA00022989"/>
    </source>
</evidence>
<dbReference type="RefSeq" id="WP_138190056.1">
    <property type="nucleotide sequence ID" value="NZ_VBWP01000001.1"/>
</dbReference>
<proteinExistence type="predicted"/>
<feature type="transmembrane region" description="Helical" evidence="6">
    <location>
        <begin position="245"/>
        <end position="263"/>
    </location>
</feature>
<evidence type="ECO:0000256" key="1">
    <source>
        <dbReference type="ARBA" id="ARBA00004651"/>
    </source>
</evidence>
<dbReference type="InParanoid" id="A0A5R8QIA0"/>
<comment type="subcellular location">
    <subcellularLocation>
        <location evidence="1">Cell membrane</location>
        <topology evidence="1">Multi-pass membrane protein</topology>
    </subcellularLocation>
</comment>
<keyword evidence="5 6" id="KW-0472">Membrane</keyword>
<organism evidence="7 8">
    <name type="scientific">Culicoidibacter larvae</name>
    <dbReference type="NCBI Taxonomy" id="2579976"/>
    <lineage>
        <taxon>Bacteria</taxon>
        <taxon>Bacillati</taxon>
        <taxon>Bacillota</taxon>
        <taxon>Culicoidibacteria</taxon>
        <taxon>Culicoidibacterales</taxon>
        <taxon>Culicoidibacteraceae</taxon>
        <taxon>Culicoidibacter</taxon>
    </lineage>
</organism>
<evidence type="ECO:0000313" key="7">
    <source>
        <dbReference type="EMBL" id="TLG77446.1"/>
    </source>
</evidence>
<feature type="transmembrane region" description="Helical" evidence="6">
    <location>
        <begin position="7"/>
        <end position="32"/>
    </location>
</feature>
<comment type="caution">
    <text evidence="7">The sequence shown here is derived from an EMBL/GenBank/DDBJ whole genome shotgun (WGS) entry which is preliminary data.</text>
</comment>